<keyword evidence="9 17" id="KW-0227">DNA damage</keyword>
<dbReference type="PANTHER" id="PTHR10133">
    <property type="entry name" value="DNA POLYMERASE I"/>
    <property type="match status" value="1"/>
</dbReference>
<dbReference type="EMBL" id="CP011805">
    <property type="protein sequence ID" value="AKM08057.1"/>
    <property type="molecule type" value="Genomic_DNA"/>
</dbReference>
<dbReference type="CDD" id="cd09859">
    <property type="entry name" value="PIN_53EXO"/>
    <property type="match status" value="1"/>
</dbReference>
<dbReference type="Pfam" id="PF01612">
    <property type="entry name" value="DNA_pol_A_exo1"/>
    <property type="match status" value="1"/>
</dbReference>
<dbReference type="SUPFAM" id="SSF47807">
    <property type="entry name" value="5' to 3' exonuclease, C-terminal subdomain"/>
    <property type="match status" value="1"/>
</dbReference>
<accession>A0A0G3XA68</accession>
<dbReference type="GO" id="GO:0008408">
    <property type="term" value="F:3'-5' exonuclease activity"/>
    <property type="evidence" value="ECO:0007669"/>
    <property type="project" value="UniProtKB-UniRule"/>
</dbReference>
<dbReference type="NCBIfam" id="TIGR00593">
    <property type="entry name" value="pola"/>
    <property type="match status" value="1"/>
</dbReference>
<dbReference type="Gene3D" id="3.40.50.1010">
    <property type="entry name" value="5'-nuclease"/>
    <property type="match status" value="1"/>
</dbReference>
<dbReference type="InterPro" id="IPR036397">
    <property type="entry name" value="RNaseH_sf"/>
</dbReference>
<reference evidence="22 23" key="1">
    <citation type="submission" date="2015-06" db="EMBL/GenBank/DDBJ databases">
        <authorList>
            <person name="Kim K.M."/>
        </authorList>
    </citation>
    <scope>NUCLEOTIDE SEQUENCE [LARGE SCALE GENOMIC DNA]</scope>
    <source>
        <strain evidence="22 23">KCTC 22370</strain>
    </source>
</reference>
<keyword evidence="10 17" id="KW-0378">Hydrolase</keyword>
<dbReference type="CDD" id="cd09898">
    <property type="entry name" value="H3TH_53EXO"/>
    <property type="match status" value="1"/>
</dbReference>
<name>A0A0G3XA68_9SPHN</name>
<dbReference type="Pfam" id="PF02739">
    <property type="entry name" value="5_3_exonuc_N"/>
    <property type="match status" value="1"/>
</dbReference>
<evidence type="ECO:0000256" key="15">
    <source>
        <dbReference type="ARBA" id="ARBA00049244"/>
    </source>
</evidence>
<comment type="similarity">
    <text evidence="1 17">Belongs to the DNA polymerase type-A family.</text>
</comment>
<dbReference type="InterPro" id="IPR008918">
    <property type="entry name" value="HhH2"/>
</dbReference>
<dbReference type="CDD" id="cd08637">
    <property type="entry name" value="DNA_pol_A_pol_I_C"/>
    <property type="match status" value="1"/>
</dbReference>
<keyword evidence="12 17" id="KW-0239">DNA-directed DNA polymerase</keyword>
<dbReference type="InterPro" id="IPR002298">
    <property type="entry name" value="DNA_polymerase_A"/>
</dbReference>
<dbReference type="PANTHER" id="PTHR10133:SF27">
    <property type="entry name" value="DNA POLYMERASE NU"/>
    <property type="match status" value="1"/>
</dbReference>
<dbReference type="GO" id="GO:0006302">
    <property type="term" value="P:double-strand break repair"/>
    <property type="evidence" value="ECO:0007669"/>
    <property type="project" value="TreeGrafter"/>
</dbReference>
<dbReference type="InterPro" id="IPR018320">
    <property type="entry name" value="DNA_polymerase_1"/>
</dbReference>
<dbReference type="Gene3D" id="1.20.1060.10">
    <property type="entry name" value="Taq DNA Polymerase, Chain T, domain 4"/>
    <property type="match status" value="1"/>
</dbReference>
<evidence type="ECO:0000259" key="20">
    <source>
        <dbReference type="SMART" id="SM00475"/>
    </source>
</evidence>
<dbReference type="AlphaFoldDB" id="A0A0G3XA68"/>
<evidence type="ECO:0000256" key="10">
    <source>
        <dbReference type="ARBA" id="ARBA00022801"/>
    </source>
</evidence>
<dbReference type="GO" id="GO:0003887">
    <property type="term" value="F:DNA-directed DNA polymerase activity"/>
    <property type="evidence" value="ECO:0007669"/>
    <property type="project" value="UniProtKB-UniRule"/>
</dbReference>
<comment type="function">
    <text evidence="17">In addition to polymerase activity, this DNA polymerase exhibits 3'-5' and 5'-3' exonuclease activity.</text>
</comment>
<dbReference type="SUPFAM" id="SSF88723">
    <property type="entry name" value="PIN domain-like"/>
    <property type="match status" value="1"/>
</dbReference>
<protein>
    <recommendedName>
        <fullName evidence="4 16">DNA polymerase I</fullName>
        <ecNumber evidence="3 16">2.7.7.7</ecNumber>
    </recommendedName>
</protein>
<dbReference type="GO" id="GO:0003677">
    <property type="term" value="F:DNA binding"/>
    <property type="evidence" value="ECO:0007669"/>
    <property type="project" value="UniProtKB-UniRule"/>
</dbReference>
<evidence type="ECO:0000256" key="13">
    <source>
        <dbReference type="ARBA" id="ARBA00023125"/>
    </source>
</evidence>
<dbReference type="GO" id="GO:0006261">
    <property type="term" value="P:DNA-templated DNA replication"/>
    <property type="evidence" value="ECO:0007669"/>
    <property type="project" value="UniProtKB-UniRule"/>
</dbReference>
<keyword evidence="11 17" id="KW-0269">Exonuclease</keyword>
<evidence type="ECO:0000259" key="21">
    <source>
        <dbReference type="SMART" id="SM00482"/>
    </source>
</evidence>
<sequence>MADKQHLYLVDGSSYIFRAYHRLPPLTDPEGTPVGAVYGYTTMLWKLADDLDKAEGPTHLAVILDKGSTSFRNEIYPEYKANRPDPPEDLVPQFPLIRDATRAFSLPCIEEAGLEADDLIASYAREATRKGWDVTIVSSDKDLMQLVGQCAEPDDGVAEGGCIDMLDTMKNVRIGPDEVIEKFGVPPELVGDVLALMGDSVDNIPGIYGIGPKTASKLIVEHGGLTAALDAAPDMKKSKLKERLLEGREMAELSRVLVQLKEDCALPMALDEFKLVTIPPDPLAAFLSKHGFTSLLRRLDSGSGSPTRATDLNPAKPVTKGADGSPDGNRQPLPDLPAVDRSAYECVQTAERLEHWIARAFAAGLVAVDTETSALDAMRADLAGISLALGANDACYIPLAHGGSDMFAERPEQVARETALAMLRPLLESDAVLKVGQNIKYDLNVVARHGIAMAPVDDTMIVSFALDAGRSLDGIGGGHGMDELSQRHLGHTTLTFKDICGTGKKAIPFGEVPLDRATEYAAEDADVTWRLHCLLKPRLAAEGGTRVYERVDRPLIPVVAQMERHGIRVDKAQLGKLSDEFATETGRLEGEIHEIAGTQFTIGSPRQLGDVLFDKMGYKGGRKGKSGQYSTDQAMLEKLSAQGAEIADKVLEWRQLTKLKSTYTDALQAAINPDTGRVHTSYSLVGAQTGRLSSTDPNLQNIPIRTEIGRQIRDAFVAEEGNVLLAADYSQIELRLAAHMADVPELKQAFANGEDIHARTATEMFGEVTRDTRARAKTINFAILYGISRWGLGARLKVEPDEAQAMIDTYFQRFPGIQRYIVHTLEQVRERGYSETLFGRKTWFPRIGSKNQGERQGSERAAINAPIQGTSADIIKRAMVRMMPALDAAGLGHVRMLLQVHDELVFELPEADIAAAKPVIERVMAEAALPSVTLDVPLGIEIGTGLSWGQAH</sequence>
<keyword evidence="8" id="KW-0540">Nuclease</keyword>
<dbReference type="Proteomes" id="UP000037643">
    <property type="component" value="Chromosome"/>
</dbReference>
<dbReference type="RefSeq" id="WP_047806946.1">
    <property type="nucleotide sequence ID" value="NZ_CP011805.1"/>
</dbReference>
<organism evidence="22 23">
    <name type="scientific">Pelagerythrobacter marensis</name>
    <dbReference type="NCBI Taxonomy" id="543877"/>
    <lineage>
        <taxon>Bacteria</taxon>
        <taxon>Pseudomonadati</taxon>
        <taxon>Pseudomonadota</taxon>
        <taxon>Alphaproteobacteria</taxon>
        <taxon>Sphingomonadales</taxon>
        <taxon>Erythrobacteraceae</taxon>
        <taxon>Pelagerythrobacter</taxon>
    </lineage>
</organism>
<dbReference type="FunFam" id="1.10.150.20:FF:000003">
    <property type="entry name" value="DNA polymerase I"/>
    <property type="match status" value="1"/>
</dbReference>
<dbReference type="InterPro" id="IPR012337">
    <property type="entry name" value="RNaseH-like_sf"/>
</dbReference>
<dbReference type="Gene3D" id="3.30.70.370">
    <property type="match status" value="1"/>
</dbReference>
<evidence type="ECO:0000256" key="2">
    <source>
        <dbReference type="ARBA" id="ARBA00011541"/>
    </source>
</evidence>
<dbReference type="OrthoDB" id="9806424at2"/>
<dbReference type="SMART" id="SM00474">
    <property type="entry name" value="35EXOc"/>
    <property type="match status" value="1"/>
</dbReference>
<dbReference type="InterPro" id="IPR020045">
    <property type="entry name" value="DNA_polI_H3TH"/>
</dbReference>
<evidence type="ECO:0000256" key="17">
    <source>
        <dbReference type="RuleBase" id="RU004460"/>
    </source>
</evidence>
<evidence type="ECO:0000256" key="3">
    <source>
        <dbReference type="ARBA" id="ARBA00012417"/>
    </source>
</evidence>
<keyword evidence="23" id="KW-1185">Reference proteome</keyword>
<feature type="region of interest" description="Disordered" evidence="18">
    <location>
        <begin position="299"/>
        <end position="337"/>
    </location>
</feature>
<dbReference type="PATRIC" id="fig|543877.4.peg.2027"/>
<gene>
    <name evidence="17" type="primary">polA</name>
    <name evidence="22" type="ORF">AM2010_1995</name>
</gene>
<evidence type="ECO:0000256" key="16">
    <source>
        <dbReference type="NCBIfam" id="TIGR00593"/>
    </source>
</evidence>
<feature type="domain" description="5'-3' exonuclease" evidence="20">
    <location>
        <begin position="3"/>
        <end position="276"/>
    </location>
</feature>
<evidence type="ECO:0000256" key="11">
    <source>
        <dbReference type="ARBA" id="ARBA00022839"/>
    </source>
</evidence>
<keyword evidence="5 17" id="KW-0808">Transferase</keyword>
<dbReference type="Gene3D" id="1.10.150.20">
    <property type="entry name" value="5' to 3' exonuclease, C-terminal subdomain"/>
    <property type="match status" value="2"/>
</dbReference>
<proteinExistence type="inferred from homology"/>
<comment type="catalytic activity">
    <reaction evidence="15 17">
        <text>DNA(n) + a 2'-deoxyribonucleoside 5'-triphosphate = DNA(n+1) + diphosphate</text>
        <dbReference type="Rhea" id="RHEA:22508"/>
        <dbReference type="Rhea" id="RHEA-COMP:17339"/>
        <dbReference type="Rhea" id="RHEA-COMP:17340"/>
        <dbReference type="ChEBI" id="CHEBI:33019"/>
        <dbReference type="ChEBI" id="CHEBI:61560"/>
        <dbReference type="ChEBI" id="CHEBI:173112"/>
        <dbReference type="EC" id="2.7.7.7"/>
    </reaction>
</comment>
<dbReference type="InterPro" id="IPR043502">
    <property type="entry name" value="DNA/RNA_pol_sf"/>
</dbReference>
<dbReference type="Gene3D" id="3.30.420.10">
    <property type="entry name" value="Ribonuclease H-like superfamily/Ribonuclease H"/>
    <property type="match status" value="1"/>
</dbReference>
<evidence type="ECO:0000256" key="4">
    <source>
        <dbReference type="ARBA" id="ARBA00020311"/>
    </source>
</evidence>
<dbReference type="PRINTS" id="PR00868">
    <property type="entry name" value="DNAPOLI"/>
</dbReference>
<dbReference type="FunFam" id="1.20.1060.10:FF:000001">
    <property type="entry name" value="DNA polymerase I"/>
    <property type="match status" value="1"/>
</dbReference>
<evidence type="ECO:0000256" key="14">
    <source>
        <dbReference type="ARBA" id="ARBA00023204"/>
    </source>
</evidence>
<keyword evidence="7 17" id="KW-0235">DNA replication</keyword>
<dbReference type="SUPFAM" id="SSF53098">
    <property type="entry name" value="Ribonuclease H-like"/>
    <property type="match status" value="1"/>
</dbReference>
<evidence type="ECO:0000256" key="5">
    <source>
        <dbReference type="ARBA" id="ARBA00022679"/>
    </source>
</evidence>
<evidence type="ECO:0000256" key="12">
    <source>
        <dbReference type="ARBA" id="ARBA00022932"/>
    </source>
</evidence>
<dbReference type="Pfam" id="PF00476">
    <property type="entry name" value="DNA_pol_A"/>
    <property type="match status" value="1"/>
</dbReference>
<dbReference type="SMART" id="SM00475">
    <property type="entry name" value="53EXOc"/>
    <property type="match status" value="1"/>
</dbReference>
<dbReference type="CDD" id="cd06139">
    <property type="entry name" value="DNA_polA_I_Ecoli_like_exo"/>
    <property type="match status" value="1"/>
</dbReference>
<dbReference type="InterPro" id="IPR020046">
    <property type="entry name" value="5-3_exonucl_a-hlix_arch_N"/>
</dbReference>
<dbReference type="InterPro" id="IPR019760">
    <property type="entry name" value="DNA-dir_DNA_pol_A_CS"/>
</dbReference>
<evidence type="ECO:0000256" key="9">
    <source>
        <dbReference type="ARBA" id="ARBA00022763"/>
    </source>
</evidence>
<dbReference type="SUPFAM" id="SSF56672">
    <property type="entry name" value="DNA/RNA polymerases"/>
    <property type="match status" value="1"/>
</dbReference>
<dbReference type="SMART" id="SM00279">
    <property type="entry name" value="HhH2"/>
    <property type="match status" value="1"/>
</dbReference>
<evidence type="ECO:0000256" key="18">
    <source>
        <dbReference type="SAM" id="MobiDB-lite"/>
    </source>
</evidence>
<feature type="domain" description="DNA-directed DNA polymerase family A palm" evidence="21">
    <location>
        <begin position="709"/>
        <end position="912"/>
    </location>
</feature>
<evidence type="ECO:0000256" key="1">
    <source>
        <dbReference type="ARBA" id="ARBA00007705"/>
    </source>
</evidence>
<dbReference type="KEGG" id="amx:AM2010_1995"/>
<dbReference type="Pfam" id="PF01367">
    <property type="entry name" value="5_3_exonuc"/>
    <property type="match status" value="1"/>
</dbReference>
<dbReference type="EC" id="2.7.7.7" evidence="3 16"/>
<evidence type="ECO:0000256" key="7">
    <source>
        <dbReference type="ARBA" id="ARBA00022705"/>
    </source>
</evidence>
<dbReference type="STRING" id="543877.AM2010_1995"/>
<dbReference type="InterPro" id="IPR036279">
    <property type="entry name" value="5-3_exonuclease_C_sf"/>
</dbReference>
<evidence type="ECO:0000256" key="6">
    <source>
        <dbReference type="ARBA" id="ARBA00022695"/>
    </source>
</evidence>
<evidence type="ECO:0000256" key="8">
    <source>
        <dbReference type="ARBA" id="ARBA00022722"/>
    </source>
</evidence>
<dbReference type="InterPro" id="IPR001098">
    <property type="entry name" value="DNA-dir_DNA_pol_A_palm_dom"/>
</dbReference>
<evidence type="ECO:0000313" key="23">
    <source>
        <dbReference type="Proteomes" id="UP000037643"/>
    </source>
</evidence>
<evidence type="ECO:0000259" key="19">
    <source>
        <dbReference type="SMART" id="SM00474"/>
    </source>
</evidence>
<dbReference type="PROSITE" id="PS00447">
    <property type="entry name" value="DNA_POLYMERASE_A"/>
    <property type="match status" value="1"/>
</dbReference>
<feature type="domain" description="3'-5' exonuclease" evidence="19">
    <location>
        <begin position="344"/>
        <end position="540"/>
    </location>
</feature>
<comment type="subunit">
    <text evidence="2">Single-chain monomer with multiple functions.</text>
</comment>
<dbReference type="InterPro" id="IPR029060">
    <property type="entry name" value="PIN-like_dom_sf"/>
</dbReference>
<dbReference type="InterPro" id="IPR002562">
    <property type="entry name" value="3'-5'_exonuclease_dom"/>
</dbReference>
<keyword evidence="13 17" id="KW-0238">DNA-binding</keyword>
<dbReference type="NCBIfam" id="NF004397">
    <property type="entry name" value="PRK05755.1"/>
    <property type="match status" value="1"/>
</dbReference>
<dbReference type="SMART" id="SM00482">
    <property type="entry name" value="POLAc"/>
    <property type="match status" value="1"/>
</dbReference>
<dbReference type="GO" id="GO:0008409">
    <property type="term" value="F:5'-3' exonuclease activity"/>
    <property type="evidence" value="ECO:0007669"/>
    <property type="project" value="UniProtKB-UniRule"/>
</dbReference>
<dbReference type="InterPro" id="IPR002421">
    <property type="entry name" value="5-3_exonuclease"/>
</dbReference>
<keyword evidence="6 17" id="KW-0548">Nucleotidyltransferase</keyword>
<keyword evidence="14 17" id="KW-0234">DNA repair</keyword>
<dbReference type="FunFam" id="1.10.150.20:FF:000002">
    <property type="entry name" value="DNA polymerase I"/>
    <property type="match status" value="1"/>
</dbReference>
<evidence type="ECO:0000313" key="22">
    <source>
        <dbReference type="EMBL" id="AKM08057.1"/>
    </source>
</evidence>